<gene>
    <name evidence="1" type="ORF">PR002_g11197</name>
</gene>
<protein>
    <submittedName>
        <fullName evidence="1">Uncharacterized protein</fullName>
    </submittedName>
</protein>
<proteinExistence type="predicted"/>
<sequence length="69" mass="7568">MSLSKSRANLCAVFATILTSSSFSTTARTTKAMFCTTWSFGDIRPCGPSKSSANLNFCRWHLPKVPSNF</sequence>
<evidence type="ECO:0000313" key="2">
    <source>
        <dbReference type="Proteomes" id="UP000435112"/>
    </source>
</evidence>
<dbReference type="EMBL" id="QXFU01000662">
    <property type="protein sequence ID" value="KAE9025403.1"/>
    <property type="molecule type" value="Genomic_DNA"/>
</dbReference>
<organism evidence="1 2">
    <name type="scientific">Phytophthora rubi</name>
    <dbReference type="NCBI Taxonomy" id="129364"/>
    <lineage>
        <taxon>Eukaryota</taxon>
        <taxon>Sar</taxon>
        <taxon>Stramenopiles</taxon>
        <taxon>Oomycota</taxon>
        <taxon>Peronosporomycetes</taxon>
        <taxon>Peronosporales</taxon>
        <taxon>Peronosporaceae</taxon>
        <taxon>Phytophthora</taxon>
    </lineage>
</organism>
<comment type="caution">
    <text evidence="1">The sequence shown here is derived from an EMBL/GenBank/DDBJ whole genome shotgun (WGS) entry which is preliminary data.</text>
</comment>
<reference evidence="1 2" key="1">
    <citation type="submission" date="2018-09" db="EMBL/GenBank/DDBJ databases">
        <title>Genomic investigation of the strawberry pathogen Phytophthora fragariae indicates pathogenicity is determined by transcriptional variation in three key races.</title>
        <authorList>
            <person name="Adams T.M."/>
            <person name="Armitage A.D."/>
            <person name="Sobczyk M.K."/>
            <person name="Bates H.J."/>
            <person name="Dunwell J.M."/>
            <person name="Nellist C.F."/>
            <person name="Harrison R.J."/>
        </authorList>
    </citation>
    <scope>NUCLEOTIDE SEQUENCE [LARGE SCALE GENOMIC DNA]</scope>
    <source>
        <strain evidence="1 2">SCRP324</strain>
    </source>
</reference>
<accession>A0A6A3MB00</accession>
<dbReference type="AlphaFoldDB" id="A0A6A3MB00"/>
<name>A0A6A3MB00_9STRA</name>
<evidence type="ECO:0000313" key="1">
    <source>
        <dbReference type="EMBL" id="KAE9025403.1"/>
    </source>
</evidence>
<dbReference type="Proteomes" id="UP000435112">
    <property type="component" value="Unassembled WGS sequence"/>
</dbReference>